<reference evidence="2 3" key="1">
    <citation type="journal article" date="2014" name="ISME J.">
        <title>Adaptation of an abundant Roseobacter RCA organism to pelagic systems revealed by genomic and transcriptomic analyses.</title>
        <authorList>
            <person name="Voget S."/>
            <person name="Wemheuer B."/>
            <person name="Brinkhoff T."/>
            <person name="Vollmers J."/>
            <person name="Dietrich S."/>
            <person name="Giebel H.A."/>
            <person name="Beardsley C."/>
            <person name="Sardemann C."/>
            <person name="Bakenhus I."/>
            <person name="Billerbeck S."/>
            <person name="Daniel R."/>
            <person name="Simon M."/>
        </authorList>
    </citation>
    <scope>NUCLEOTIDE SEQUENCE [LARGE SCALE GENOMIC DNA]</scope>
    <source>
        <strain evidence="2 3">RCA23</strain>
    </source>
</reference>
<evidence type="ECO:0000313" key="2">
    <source>
        <dbReference type="EMBL" id="AII86173.1"/>
    </source>
</evidence>
<dbReference type="Gene3D" id="3.40.50.880">
    <property type="match status" value="1"/>
</dbReference>
<dbReference type="GO" id="GO:0005829">
    <property type="term" value="C:cytosol"/>
    <property type="evidence" value="ECO:0007669"/>
    <property type="project" value="TreeGrafter"/>
</dbReference>
<dbReference type="RefSeq" id="WP_052376997.1">
    <property type="nucleotide sequence ID" value="NZ_CP003984.1"/>
</dbReference>
<keyword evidence="3" id="KW-1185">Reference proteome</keyword>
<dbReference type="Proteomes" id="UP000028680">
    <property type="component" value="Chromosome"/>
</dbReference>
<dbReference type="Pfam" id="PF00117">
    <property type="entry name" value="GATase"/>
    <property type="match status" value="1"/>
</dbReference>
<dbReference type="CDD" id="cd01741">
    <property type="entry name" value="GATase1_1"/>
    <property type="match status" value="1"/>
</dbReference>
<protein>
    <submittedName>
        <fullName evidence="2">Glutamine amidotransferase class-I</fullName>
        <ecNumber evidence="2">6.3.5.2</ecNumber>
    </submittedName>
</protein>
<feature type="domain" description="Glutamine amidotransferase" evidence="1">
    <location>
        <begin position="74"/>
        <end position="188"/>
    </location>
</feature>
<dbReference type="PANTHER" id="PTHR42695">
    <property type="entry name" value="GLUTAMINE AMIDOTRANSFERASE YLR126C-RELATED"/>
    <property type="match status" value="1"/>
</dbReference>
<dbReference type="AlphaFoldDB" id="A0AAN0RHB7"/>
<dbReference type="InterPro" id="IPR029062">
    <property type="entry name" value="Class_I_gatase-like"/>
</dbReference>
<proteinExistence type="predicted"/>
<organism evidence="2 3">
    <name type="scientific">Planktomarina temperata RCA23</name>
    <dbReference type="NCBI Taxonomy" id="666509"/>
    <lineage>
        <taxon>Bacteria</taxon>
        <taxon>Pseudomonadati</taxon>
        <taxon>Pseudomonadota</taxon>
        <taxon>Alphaproteobacteria</taxon>
        <taxon>Rhodobacterales</taxon>
        <taxon>Paracoccaceae</taxon>
        <taxon>Planktomarina</taxon>
    </lineage>
</organism>
<sequence>MTRILIVDSNGPGLPALGPGFAAVLQKLSGSITCSLCAPYLGQALPDEVFDGVVFTGSAVAWCVDAPEGQALRDIWRQVTRWQVPIWGSCNGMQLAAFMLGGICAASPRGDEEGLAEAITLTDIGREHPMMQGRASQFRVPCVHRDEVQRLPNGAVLLAGNAHSPVQAFAYETADISFWGTQYHPEFSRADVATWLADRGKSLPDSEEQDGQGDLALATRTLELQNWLAHVTSRQRTTGAK</sequence>
<accession>A0AAN0RHB7</accession>
<dbReference type="InterPro" id="IPR017926">
    <property type="entry name" value="GATASE"/>
</dbReference>
<dbReference type="GO" id="GO:0003922">
    <property type="term" value="F:GMP synthase (glutamine-hydrolyzing) activity"/>
    <property type="evidence" value="ECO:0007669"/>
    <property type="project" value="UniProtKB-EC"/>
</dbReference>
<keyword evidence="2" id="KW-0315">Glutamine amidotransferase</keyword>
<dbReference type="GeneID" id="93367009"/>
<dbReference type="PANTHER" id="PTHR42695:SF5">
    <property type="entry name" value="GLUTAMINE AMIDOTRANSFERASE YLR126C-RELATED"/>
    <property type="match status" value="1"/>
</dbReference>
<dbReference type="EMBL" id="CP003984">
    <property type="protein sequence ID" value="AII86173.1"/>
    <property type="molecule type" value="Genomic_DNA"/>
</dbReference>
<name>A0AAN0RHB7_9RHOB</name>
<gene>
    <name evidence="2" type="ORF">RCA23_c06140</name>
</gene>
<evidence type="ECO:0000259" key="1">
    <source>
        <dbReference type="Pfam" id="PF00117"/>
    </source>
</evidence>
<dbReference type="InterPro" id="IPR044992">
    <property type="entry name" value="ChyE-like"/>
</dbReference>
<dbReference type="SUPFAM" id="SSF52317">
    <property type="entry name" value="Class I glutamine amidotransferase-like"/>
    <property type="match status" value="1"/>
</dbReference>
<dbReference type="KEGG" id="ptp:RCA23_c06140"/>
<evidence type="ECO:0000313" key="3">
    <source>
        <dbReference type="Proteomes" id="UP000028680"/>
    </source>
</evidence>
<keyword evidence="2" id="KW-0436">Ligase</keyword>
<dbReference type="PROSITE" id="PS51273">
    <property type="entry name" value="GATASE_TYPE_1"/>
    <property type="match status" value="1"/>
</dbReference>
<dbReference type="EC" id="6.3.5.2" evidence="2"/>